<protein>
    <submittedName>
        <fullName evidence="2">ORF 2</fullName>
    </submittedName>
</protein>
<name>A0A7T5QZD8_9VIRU</name>
<feature type="region of interest" description="Disordered" evidence="1">
    <location>
        <begin position="190"/>
        <end position="209"/>
    </location>
</feature>
<evidence type="ECO:0000256" key="1">
    <source>
        <dbReference type="SAM" id="MobiDB-lite"/>
    </source>
</evidence>
<accession>A0A7T5QZD8</accession>
<feature type="compositionally biased region" description="Polar residues" evidence="1">
    <location>
        <begin position="161"/>
        <end position="185"/>
    </location>
</feature>
<reference evidence="2" key="1">
    <citation type="submission" date="2020-11" db="EMBL/GenBank/DDBJ databases">
        <authorList>
            <person name="Bejerman N."/>
        </authorList>
    </citation>
    <scope>NUCLEOTIDE SEQUENCE</scope>
    <source>
        <strain evidence="2">Pipe</strain>
    </source>
</reference>
<feature type="compositionally biased region" description="Pro residues" evidence="1">
    <location>
        <begin position="131"/>
        <end position="160"/>
    </location>
</feature>
<evidence type="ECO:0000313" key="2">
    <source>
        <dbReference type="EMBL" id="QQG34662.1"/>
    </source>
</evidence>
<dbReference type="EMBL" id="MW328755">
    <property type="protein sequence ID" value="QQG34662.1"/>
    <property type="molecule type" value="Genomic_RNA"/>
</dbReference>
<proteinExistence type="predicted"/>
<feature type="region of interest" description="Disordered" evidence="1">
    <location>
        <begin position="129"/>
        <end position="185"/>
    </location>
</feature>
<organism evidence="2">
    <name type="scientific">Piper methysticum tymovirus 1</name>
    <dbReference type="NCBI Taxonomy" id="2794437"/>
    <lineage>
        <taxon>Viruses</taxon>
        <taxon>Riboviria</taxon>
        <taxon>Orthornavirae</taxon>
        <taxon>Kitrinoviricota</taxon>
        <taxon>Alsuviricetes</taxon>
        <taxon>Tymovirales</taxon>
        <taxon>Tymoviridae</taxon>
        <taxon>Tymovirus</taxon>
    </lineage>
</organism>
<sequence length="364" mass="39661">MHPFNIFLAASCAIACLLLILAETLRLILLRHHRALDEERAPLITEPLNQLRTLAAQLAAPTPMTAETLRNTIATALADHAQPRRDAAPHDCHADIQRHINAALAPLVDTLAAQADALTTLANLMHGALNQPPPAVRDASPPPPPPTTDEPLPPRAPSPGPQGSEQTRSSTPSTTDQPRSPTPMSVEFTQSAALPPPATTCDHVSCDRRDPQAENACPDFYTPATALPAAPSLASPDEQVERWITAEEARRLADERNTLHDAPPVHFPRITHRLSEAVSLHLTPGQTLAAWTRANLRIDASARHRTYSFTTTDAQGTTFVFQQRQSIGLEAAITLYSGLLERFIERVNARLQQDNGTILSEHRY</sequence>